<keyword evidence="5 7" id="KW-0472">Membrane</keyword>
<comment type="caution">
    <text evidence="10">The sequence shown here is derived from an EMBL/GenBank/DDBJ whole genome shotgun (WGS) entry which is preliminary data.</text>
</comment>
<reference evidence="10 11" key="1">
    <citation type="submission" date="2019-12" db="EMBL/GenBank/DDBJ databases">
        <title>Spirosoma sp. HMF4905 genome sequencing and assembly.</title>
        <authorList>
            <person name="Kang H."/>
            <person name="Cha I."/>
            <person name="Kim H."/>
            <person name="Joh K."/>
        </authorList>
    </citation>
    <scope>NUCLEOTIDE SEQUENCE [LARGE SCALE GENOMIC DNA]</scope>
    <source>
        <strain evidence="10 11">HMF4905</strain>
    </source>
</reference>
<feature type="transmembrane region" description="Helical" evidence="7">
    <location>
        <begin position="463"/>
        <end position="487"/>
    </location>
</feature>
<keyword evidence="2" id="KW-1003">Cell membrane</keyword>
<evidence type="ECO:0000256" key="5">
    <source>
        <dbReference type="ARBA" id="ARBA00023136"/>
    </source>
</evidence>
<comment type="subcellular location">
    <subcellularLocation>
        <location evidence="1">Cell membrane</location>
        <topology evidence="1">Multi-pass membrane protein</topology>
    </subcellularLocation>
</comment>
<feature type="domain" description="ABC3 transporter permease C-terminal" evidence="8">
    <location>
        <begin position="763"/>
        <end position="876"/>
    </location>
</feature>
<dbReference type="EMBL" id="WPIN01000008">
    <property type="protein sequence ID" value="MVM32558.1"/>
    <property type="molecule type" value="Genomic_DNA"/>
</dbReference>
<dbReference type="InterPro" id="IPR025857">
    <property type="entry name" value="MacB_PCD"/>
</dbReference>
<dbReference type="Pfam" id="PF12704">
    <property type="entry name" value="MacB_PCD"/>
    <property type="match status" value="2"/>
</dbReference>
<gene>
    <name evidence="10" type="ORF">GO755_21135</name>
</gene>
<evidence type="ECO:0000259" key="9">
    <source>
        <dbReference type="Pfam" id="PF12704"/>
    </source>
</evidence>
<feature type="domain" description="MacB-like periplasmic core" evidence="9">
    <location>
        <begin position="519"/>
        <end position="727"/>
    </location>
</feature>
<evidence type="ECO:0000313" key="11">
    <source>
        <dbReference type="Proteomes" id="UP000436006"/>
    </source>
</evidence>
<dbReference type="RefSeq" id="WP_157587285.1">
    <property type="nucleotide sequence ID" value="NZ_WPIN01000008.1"/>
</dbReference>
<keyword evidence="11" id="KW-1185">Reference proteome</keyword>
<evidence type="ECO:0000256" key="1">
    <source>
        <dbReference type="ARBA" id="ARBA00004651"/>
    </source>
</evidence>
<dbReference type="InterPro" id="IPR050250">
    <property type="entry name" value="Macrolide_Exporter_MacB"/>
</dbReference>
<feature type="domain" description="MacB-like periplasmic core" evidence="9">
    <location>
        <begin position="99"/>
        <end position="323"/>
    </location>
</feature>
<dbReference type="InterPro" id="IPR003838">
    <property type="entry name" value="ABC3_permease_C"/>
</dbReference>
<feature type="transmembrane region" description="Helical" evidence="7">
    <location>
        <begin position="426"/>
        <end position="447"/>
    </location>
</feature>
<evidence type="ECO:0000256" key="7">
    <source>
        <dbReference type="SAM" id="Phobius"/>
    </source>
</evidence>
<name>A0A7K1SFS1_9BACT</name>
<feature type="transmembrane region" description="Helical" evidence="7">
    <location>
        <begin position="100"/>
        <end position="121"/>
    </location>
</feature>
<evidence type="ECO:0000256" key="6">
    <source>
        <dbReference type="ARBA" id="ARBA00038076"/>
    </source>
</evidence>
<dbReference type="NCBIfam" id="NF038404">
    <property type="entry name" value="perm_prefix_2"/>
    <property type="match status" value="1"/>
</dbReference>
<evidence type="ECO:0000313" key="10">
    <source>
        <dbReference type="EMBL" id="MVM32558.1"/>
    </source>
</evidence>
<feature type="domain" description="ABC3 transporter permease C-terminal" evidence="8">
    <location>
        <begin position="376"/>
        <end position="492"/>
    </location>
</feature>
<proteinExistence type="inferred from homology"/>
<dbReference type="Proteomes" id="UP000436006">
    <property type="component" value="Unassembled WGS sequence"/>
</dbReference>
<feature type="transmembrane region" description="Helical" evidence="7">
    <location>
        <begin position="846"/>
        <end position="866"/>
    </location>
</feature>
<feature type="transmembrane region" description="Helical" evidence="7">
    <location>
        <begin position="760"/>
        <end position="784"/>
    </location>
</feature>
<keyword evidence="4 7" id="KW-1133">Transmembrane helix</keyword>
<comment type="similarity">
    <text evidence="6">Belongs to the ABC-4 integral membrane protein family.</text>
</comment>
<evidence type="ECO:0000259" key="8">
    <source>
        <dbReference type="Pfam" id="PF02687"/>
    </source>
</evidence>
<evidence type="ECO:0000256" key="2">
    <source>
        <dbReference type="ARBA" id="ARBA00022475"/>
    </source>
</evidence>
<feature type="transmembrane region" description="Helical" evidence="7">
    <location>
        <begin position="812"/>
        <end position="831"/>
    </location>
</feature>
<dbReference type="PANTHER" id="PTHR30572">
    <property type="entry name" value="MEMBRANE COMPONENT OF TRANSPORTER-RELATED"/>
    <property type="match status" value="1"/>
</dbReference>
<keyword evidence="3 7" id="KW-0812">Transmembrane</keyword>
<organism evidence="10 11">
    <name type="scientific">Spirosoma arboris</name>
    <dbReference type="NCBI Taxonomy" id="2682092"/>
    <lineage>
        <taxon>Bacteria</taxon>
        <taxon>Pseudomonadati</taxon>
        <taxon>Bacteroidota</taxon>
        <taxon>Cytophagia</taxon>
        <taxon>Cytophagales</taxon>
        <taxon>Cytophagaceae</taxon>
        <taxon>Spirosoma</taxon>
    </lineage>
</organism>
<evidence type="ECO:0000256" key="3">
    <source>
        <dbReference type="ARBA" id="ARBA00022692"/>
    </source>
</evidence>
<accession>A0A7K1SFS1</accession>
<protein>
    <submittedName>
        <fullName evidence="10">FtsX-like permease family protein</fullName>
    </submittedName>
</protein>
<feature type="transmembrane region" description="Helical" evidence="7">
    <location>
        <begin position="370"/>
        <end position="392"/>
    </location>
</feature>
<dbReference type="GO" id="GO:0022857">
    <property type="term" value="F:transmembrane transporter activity"/>
    <property type="evidence" value="ECO:0007669"/>
    <property type="project" value="TreeGrafter"/>
</dbReference>
<feature type="transmembrane region" description="Helical" evidence="7">
    <location>
        <begin position="508"/>
        <end position="532"/>
    </location>
</feature>
<dbReference type="GO" id="GO:0005886">
    <property type="term" value="C:plasma membrane"/>
    <property type="evidence" value="ECO:0007669"/>
    <property type="project" value="UniProtKB-SubCell"/>
</dbReference>
<dbReference type="InterPro" id="IPR047699">
    <property type="entry name" value="Permease_put_prefix"/>
</dbReference>
<sequence>MNPPRLADRLLKLVCAPHRLEEVQGDLHEEFAWQVERIGERRARWRYWRDVLGFIKPFAMKRESVTGSFNNYPTPTNTVMLRNYLKIAFRNLVKNKAYSVINIGGLAVGMAVAMLIGLWLWDELSYDKYHKNYDNIAQVWSGGTDPQTSKIGGSVSLQFPMGAILRTKYKHYFKHVLMAWWVSGYTLKVGDKNFQKTGEFIEADAPEMLSLNMLKGSYSSLSDMHSIILSKSTAEAIFGTDDPINKSLKIDNRIDVKVTGVYQDIPKNARFGEVQFFSPWPLWVASNEWIKQCENEWNNRSFNIYVQLQPTVTMATADAGIKDFHYKNLPSSFLKEMQKYKPFVQLVPMSTWHLYSEFVDGKPAAGRITFVWLFGIIGVFVLLLACINFMNLSTARSEKRAKEVGIRKAIGSIKWQLVNQFMSESFLVVVLAFILSVILVVTSLSWFNELADKDMSLPFTNPVFWLISLVFITLTGFLAGLYPAFYLSSFQPVKVLKGTIRLGRFAALPRKILVVVQFTVSVVLVIGTIIVYQQIQHARNRPIGYNREGLINLSMNDPNYKGKHELLKSELVNTGMVTDVAFSSNPLTAVWSNSGGYDWRGKDPEKDSDFAVCEVTHDFGKTVGWQFIDGRDFSKAFSTDSSGLIINETAAKYMHLKEPVGEFVKGDDKVSTWKIIGVIKDLVMQSPYEPVKQTFFFLDKNYSQSSQLTIKINPTVSAAAAIPQIENVIKKIVPSASFDYKFVDEQYAAKFSAEERIGKLASVFAVLAILISCLGLFGLASFVAEQRTKEIGVRKVLGATVTNLWGLLSKDFVFLVIISCLIAVPIAWYFMNQWLLKYDYHTDIEWWIFAAAGIGALIITLLTVSFQAIKAALMNPITSLRSE</sequence>
<dbReference type="Pfam" id="PF02687">
    <property type="entry name" value="FtsX"/>
    <property type="match status" value="2"/>
</dbReference>
<dbReference type="AlphaFoldDB" id="A0A7K1SFS1"/>
<evidence type="ECO:0000256" key="4">
    <source>
        <dbReference type="ARBA" id="ARBA00022989"/>
    </source>
</evidence>
<dbReference type="PANTHER" id="PTHR30572:SF4">
    <property type="entry name" value="ABC TRANSPORTER PERMEASE YTRF"/>
    <property type="match status" value="1"/>
</dbReference>